<keyword evidence="1 6" id="KW-0732">Signal</keyword>
<protein>
    <recommendedName>
        <fullName evidence="9">Lipoprotein</fullName>
    </recommendedName>
</protein>
<evidence type="ECO:0000256" key="5">
    <source>
        <dbReference type="SAM" id="Phobius"/>
    </source>
</evidence>
<dbReference type="GO" id="GO:0006508">
    <property type="term" value="P:proteolysis"/>
    <property type="evidence" value="ECO:0007669"/>
    <property type="project" value="TreeGrafter"/>
</dbReference>
<keyword evidence="8" id="KW-1185">Reference proteome</keyword>
<dbReference type="NCBIfam" id="TIGR02232">
    <property type="entry name" value="myxo_disulf_rpt"/>
    <property type="match status" value="4"/>
</dbReference>
<feature type="chain" id="PRO_5041990292" description="Lipoprotein" evidence="6">
    <location>
        <begin position="20"/>
        <end position="1285"/>
    </location>
</feature>
<keyword evidence="5" id="KW-0812">Transmembrane</keyword>
<evidence type="ECO:0000313" key="7">
    <source>
        <dbReference type="EMBL" id="CAI2362650.1"/>
    </source>
</evidence>
<feature type="transmembrane region" description="Helical" evidence="5">
    <location>
        <begin position="1125"/>
        <end position="1144"/>
    </location>
</feature>
<reference evidence="7" key="1">
    <citation type="submission" date="2023-07" db="EMBL/GenBank/DDBJ databases">
        <authorList>
            <consortium name="AG Swart"/>
            <person name="Singh M."/>
            <person name="Singh A."/>
            <person name="Seah K."/>
            <person name="Emmerich C."/>
        </authorList>
    </citation>
    <scope>NUCLEOTIDE SEQUENCE</scope>
    <source>
        <strain evidence="7">DP1</strain>
    </source>
</reference>
<gene>
    <name evidence="7" type="ORF">ECRASSUSDP1_LOCUS3976</name>
</gene>
<dbReference type="Proteomes" id="UP001295684">
    <property type="component" value="Unassembled WGS sequence"/>
</dbReference>
<name>A0AAD1U5C9_EUPCR</name>
<dbReference type="InterPro" id="IPR043543">
    <property type="entry name" value="PAPPA/PAPPA2"/>
</dbReference>
<feature type="transmembrane region" description="Helical" evidence="5">
    <location>
        <begin position="1156"/>
        <end position="1173"/>
    </location>
</feature>
<sequence>MNLRVWFILVAYLVWVCYCDPSNYPVVFDFSGIYLQCYSWRINKELIEITVTEKAQWDLESGYLAHTNNKRITFSGQIEQQATPTYEYSINAWVYSYSRHFDYSKFILSRFSAILSSNKRGMEHFVNCWSSCCHLLLQVKSNSKNKTYNFGCSLDSDNTQKWARKIVRIQTLFAWQFYSIQYKAQSSSSFAPSVGELNITVWDQDGSVVTESIISADIYSYTPDYYSIGHISQSSTISYRLKGEIAKLSFYNEFNDGGVQHRNVTNDKFKNNYIAMFDFQNSSQYIYQDNIMKVIGVDSSEQNTSYSISEINGNTNLIVPTSLGWIFGSSTVLKTSLLPFKQSIQFMVEVEGFCLEAGCQYGFEMQDNSGTKVSNSYQISDTWSAISPSYNASSIYLIPQNFTVLYFGGFAFNSTKFENSIKSRYLRQSSDTTANSYESILHNGAVNLPTADDINLVMNFEKMMISKIKFYRHVKSGPDVWSDLELYKESDDAKFNFMQEYSAYPAPTANQPDVCEQYITPANVCLKQDANSNIECQPGFIQTNNFCYDKCGDGIVQTPQTVACDDGNENNGDGCNSNCKVETGYVCTINSQNKSECIRSCGDAIKQSLEQCDDGNDEDGDGCNSRCFIESGYKCDFTNPKTYCFKSCGDQELDTGEQCDDGNLYDGDGCNKSCQIEGSFNCDNTQMPSKCTPLCGNGVKDAGESCDDKNSMKFDGCSETCQIEDSYECNYNVTLGRDLCISTFFPPIIKNSKNNILSSEIQFTFNDTMGEFNFTGKEVSLSFTGPAFEYKCFAELSYISETTLKLKYSISPSIIGGSNEELLVTFKEVKTFYSQNDIPISNEYEFRYTFDVLPSSDTAKGASSTASFTLIISFILSVAISVFTGESMEQMWSLANTLQILFFLGLLEINYPSNLRATFEFMKYSNFDNPLTKMLSEWISNALNFGSVRIDTKFADFGFESSELLFNSFDKILMILLIIFSMFLFYWLAKIAERKNKWYWKLISKTDKSLRYESSCRFIIEVSMVLSICIFINLFYGRYEGTIDIISYGLSMIMLGLLCAVLIYCYFFPLCNFEKIQTYPDKVERHCILFLEFKRSDPKKLLFYYIFTTRRILLAAIIVGIKQKVLCQLVCILILFYWNLKYMVVHKPFKSASNNFLNIFNESFLFCFAIALVQMTSSNDSDMALIGYLSVGLIIIFFMTNMSIIIVLKCRGMCKCKGKKKISKLTHKNKKPTKPSDIDKSASNRNVNSLKKPETQFIGNMDVELYIKKFKKEVSVYKVPSTKNI</sequence>
<feature type="transmembrane region" description="Helical" evidence="5">
    <location>
        <begin position="891"/>
        <end position="911"/>
    </location>
</feature>
<feature type="transmembrane region" description="Helical" evidence="5">
    <location>
        <begin position="1018"/>
        <end position="1039"/>
    </location>
</feature>
<dbReference type="GO" id="GO:0005615">
    <property type="term" value="C:extracellular space"/>
    <property type="evidence" value="ECO:0007669"/>
    <property type="project" value="TreeGrafter"/>
</dbReference>
<dbReference type="GO" id="GO:0007166">
    <property type="term" value="P:cell surface receptor signaling pathway"/>
    <property type="evidence" value="ECO:0007669"/>
    <property type="project" value="TreeGrafter"/>
</dbReference>
<comment type="caution">
    <text evidence="7">The sequence shown here is derived from an EMBL/GenBank/DDBJ whole genome shotgun (WGS) entry which is preliminary data.</text>
</comment>
<dbReference type="PANTHER" id="PTHR46130:SF3">
    <property type="entry name" value="CHROMOSOME UNDETERMINED SCAFFOLD_33, WHOLE GENOME SHOTGUN SEQUENCE"/>
    <property type="match status" value="1"/>
</dbReference>
<evidence type="ECO:0008006" key="9">
    <source>
        <dbReference type="Google" id="ProtNLM"/>
    </source>
</evidence>
<dbReference type="InterPro" id="IPR011936">
    <property type="entry name" value="Myxo_disulph_rpt"/>
</dbReference>
<evidence type="ECO:0000313" key="8">
    <source>
        <dbReference type="Proteomes" id="UP001295684"/>
    </source>
</evidence>
<organism evidence="7 8">
    <name type="scientific">Euplotes crassus</name>
    <dbReference type="NCBI Taxonomy" id="5936"/>
    <lineage>
        <taxon>Eukaryota</taxon>
        <taxon>Sar</taxon>
        <taxon>Alveolata</taxon>
        <taxon>Ciliophora</taxon>
        <taxon>Intramacronucleata</taxon>
        <taxon>Spirotrichea</taxon>
        <taxon>Hypotrichia</taxon>
        <taxon>Euplotida</taxon>
        <taxon>Euplotidae</taxon>
        <taxon>Moneuplotes</taxon>
    </lineage>
</organism>
<feature type="transmembrane region" description="Helical" evidence="5">
    <location>
        <begin position="972"/>
        <end position="989"/>
    </location>
</feature>
<feature type="transmembrane region" description="Helical" evidence="5">
    <location>
        <begin position="865"/>
        <end position="884"/>
    </location>
</feature>
<dbReference type="EMBL" id="CAMPGE010003805">
    <property type="protein sequence ID" value="CAI2362650.1"/>
    <property type="molecule type" value="Genomic_DNA"/>
</dbReference>
<feature type="transmembrane region" description="Helical" evidence="5">
    <location>
        <begin position="1185"/>
        <end position="1208"/>
    </location>
</feature>
<evidence type="ECO:0000256" key="2">
    <source>
        <dbReference type="ARBA" id="ARBA00022737"/>
    </source>
</evidence>
<accession>A0AAD1U5C9</accession>
<evidence type="ECO:0000256" key="4">
    <source>
        <dbReference type="SAM" id="MobiDB-lite"/>
    </source>
</evidence>
<feature type="region of interest" description="Disordered" evidence="4">
    <location>
        <begin position="1225"/>
        <end position="1245"/>
    </location>
</feature>
<feature type="signal peptide" evidence="6">
    <location>
        <begin position="1"/>
        <end position="19"/>
    </location>
</feature>
<feature type="transmembrane region" description="Helical" evidence="5">
    <location>
        <begin position="1101"/>
        <end position="1119"/>
    </location>
</feature>
<dbReference type="Pfam" id="PF13948">
    <property type="entry name" value="DUF4215"/>
    <property type="match status" value="4"/>
</dbReference>
<feature type="transmembrane region" description="Helical" evidence="5">
    <location>
        <begin position="1045"/>
        <end position="1067"/>
    </location>
</feature>
<evidence type="ECO:0000256" key="1">
    <source>
        <dbReference type="ARBA" id="ARBA00022729"/>
    </source>
</evidence>
<evidence type="ECO:0000256" key="3">
    <source>
        <dbReference type="ARBA" id="ARBA00023157"/>
    </source>
</evidence>
<keyword evidence="3" id="KW-1015">Disulfide bond</keyword>
<evidence type="ECO:0000256" key="6">
    <source>
        <dbReference type="SAM" id="SignalP"/>
    </source>
</evidence>
<keyword evidence="2" id="KW-0677">Repeat</keyword>
<proteinExistence type="predicted"/>
<dbReference type="PANTHER" id="PTHR46130">
    <property type="entry name" value="LAMGL DOMAIN-CONTAINING PROTEIN"/>
    <property type="match status" value="1"/>
</dbReference>
<keyword evidence="5" id="KW-1133">Transmembrane helix</keyword>
<dbReference type="GO" id="GO:0004222">
    <property type="term" value="F:metalloendopeptidase activity"/>
    <property type="evidence" value="ECO:0007669"/>
    <property type="project" value="TreeGrafter"/>
</dbReference>
<keyword evidence="5" id="KW-0472">Membrane</keyword>